<feature type="region of interest" description="Disordered" evidence="1">
    <location>
        <begin position="111"/>
        <end position="130"/>
    </location>
</feature>
<dbReference type="OrthoDB" id="9758724at2"/>
<feature type="region of interest" description="Disordered" evidence="1">
    <location>
        <begin position="28"/>
        <end position="75"/>
    </location>
</feature>
<feature type="transmembrane region" description="Helical" evidence="2">
    <location>
        <begin position="84"/>
        <end position="102"/>
    </location>
</feature>
<reference evidence="5" key="1">
    <citation type="submission" date="2016-10" db="EMBL/GenBank/DDBJ databases">
        <authorList>
            <person name="Varghese N."/>
            <person name="Submissions S."/>
        </authorList>
    </citation>
    <scope>NUCLEOTIDE SEQUENCE [LARGE SCALE GENOMIC DNA]</scope>
    <source>
        <strain evidence="5">DSM 44268</strain>
    </source>
</reference>
<dbReference type="GO" id="GO:0003677">
    <property type="term" value="F:DNA binding"/>
    <property type="evidence" value="ECO:0007669"/>
    <property type="project" value="InterPro"/>
</dbReference>
<dbReference type="GO" id="GO:0006281">
    <property type="term" value="P:DNA repair"/>
    <property type="evidence" value="ECO:0007669"/>
    <property type="project" value="InterPro"/>
</dbReference>
<dbReference type="RefSeq" id="WP_091766429.1">
    <property type="nucleotide sequence ID" value="NZ_FNBT01000004.1"/>
</dbReference>
<dbReference type="Pfam" id="PF10531">
    <property type="entry name" value="SLBB"/>
    <property type="match status" value="1"/>
</dbReference>
<evidence type="ECO:0000313" key="4">
    <source>
        <dbReference type="EMBL" id="SDF49519.1"/>
    </source>
</evidence>
<dbReference type="InterPro" id="IPR003583">
    <property type="entry name" value="Hlx-hairpin-Hlx_DNA-bd_motif"/>
</dbReference>
<organism evidence="4 5">
    <name type="scientific">Blastococcus aurantiacus</name>
    <dbReference type="NCBI Taxonomy" id="1550231"/>
    <lineage>
        <taxon>Bacteria</taxon>
        <taxon>Bacillati</taxon>
        <taxon>Actinomycetota</taxon>
        <taxon>Actinomycetes</taxon>
        <taxon>Geodermatophilales</taxon>
        <taxon>Geodermatophilaceae</taxon>
        <taxon>Blastococcus</taxon>
    </lineage>
</organism>
<dbReference type="Gene3D" id="1.10.150.320">
    <property type="entry name" value="Photosystem II 12 kDa extrinsic protein"/>
    <property type="match status" value="1"/>
</dbReference>
<feature type="compositionally biased region" description="Low complexity" evidence="1">
    <location>
        <begin position="115"/>
        <end position="130"/>
    </location>
</feature>
<keyword evidence="2" id="KW-1133">Transmembrane helix</keyword>
<dbReference type="GO" id="GO:0015628">
    <property type="term" value="P:protein secretion by the type II secretion system"/>
    <property type="evidence" value="ECO:0007669"/>
    <property type="project" value="TreeGrafter"/>
</dbReference>
<evidence type="ECO:0000256" key="1">
    <source>
        <dbReference type="SAM" id="MobiDB-lite"/>
    </source>
</evidence>
<sequence length="278" mass="28084">MRHTPRRSADDSDVIRARLRALLDEGARGGWVPGEEDLAPARDAGGEDVDDRVDGAGDRPEGMGRHRAPGQEVRWDPGRRGARALWIAGPLAALVLVAWTWLDRPRVEPVPAPPSGSAAPATPTDSPAVGEAAGTATPVVVAVVGLVARPGLVTVPIGSRVADAVEAAGGLLPGTDPASVNLAALVTDGQQIAVGVPGVGGSSPVPSAGATAGGGGVVDLNSATVQELDALPGIGPVLAQRIVAHRDEQGPFRNVDQLDDVPGIGPTIFAELAELVTV</sequence>
<dbReference type="PANTHER" id="PTHR21180:SF32">
    <property type="entry name" value="ENDONUCLEASE_EXONUCLEASE_PHOSPHATASE FAMILY DOMAIN-CONTAINING PROTEIN 1"/>
    <property type="match status" value="1"/>
</dbReference>
<dbReference type="Proteomes" id="UP000199406">
    <property type="component" value="Unassembled WGS sequence"/>
</dbReference>
<feature type="domain" description="Helix-hairpin-helix DNA-binding motif class 1" evidence="3">
    <location>
        <begin position="256"/>
        <end position="275"/>
    </location>
</feature>
<name>A0A1G7LKQ2_9ACTN</name>
<feature type="domain" description="Helix-hairpin-helix DNA-binding motif class 1" evidence="3">
    <location>
        <begin position="226"/>
        <end position="245"/>
    </location>
</feature>
<evidence type="ECO:0000256" key="2">
    <source>
        <dbReference type="SAM" id="Phobius"/>
    </source>
</evidence>
<dbReference type="Pfam" id="PF12836">
    <property type="entry name" value="HHH_3"/>
    <property type="match status" value="1"/>
</dbReference>
<dbReference type="InterPro" id="IPR010994">
    <property type="entry name" value="RuvA_2-like"/>
</dbReference>
<accession>A0A1G7LKQ2</accession>
<dbReference type="EMBL" id="FNBT01000004">
    <property type="protein sequence ID" value="SDF49519.1"/>
    <property type="molecule type" value="Genomic_DNA"/>
</dbReference>
<dbReference type="STRING" id="1550231.SAMN05660662_2350"/>
<dbReference type="InterPro" id="IPR019554">
    <property type="entry name" value="Soluble_ligand-bd"/>
</dbReference>
<dbReference type="AlphaFoldDB" id="A0A1G7LKQ2"/>
<keyword evidence="2" id="KW-0812">Transmembrane</keyword>
<gene>
    <name evidence="4" type="ORF">SAMN05660662_2350</name>
</gene>
<dbReference type="GO" id="GO:0015627">
    <property type="term" value="C:type II protein secretion system complex"/>
    <property type="evidence" value="ECO:0007669"/>
    <property type="project" value="TreeGrafter"/>
</dbReference>
<keyword evidence="2" id="KW-0472">Membrane</keyword>
<evidence type="ECO:0000313" key="5">
    <source>
        <dbReference type="Proteomes" id="UP000199406"/>
    </source>
</evidence>
<proteinExistence type="predicted"/>
<dbReference type="InterPro" id="IPR051675">
    <property type="entry name" value="Endo/Exo/Phosphatase_dom_1"/>
</dbReference>
<dbReference type="SUPFAM" id="SSF47781">
    <property type="entry name" value="RuvA domain 2-like"/>
    <property type="match status" value="1"/>
</dbReference>
<keyword evidence="5" id="KW-1185">Reference proteome</keyword>
<dbReference type="PANTHER" id="PTHR21180">
    <property type="entry name" value="ENDONUCLEASE/EXONUCLEASE/PHOSPHATASE FAMILY DOMAIN-CONTAINING PROTEIN 1"/>
    <property type="match status" value="1"/>
</dbReference>
<dbReference type="SMART" id="SM00278">
    <property type="entry name" value="HhH1"/>
    <property type="match status" value="2"/>
</dbReference>
<evidence type="ECO:0000259" key="3">
    <source>
        <dbReference type="SMART" id="SM00278"/>
    </source>
</evidence>
<protein>
    <submittedName>
        <fullName evidence="4">Competence protein ComEA</fullName>
    </submittedName>
</protein>
<feature type="compositionally biased region" description="Basic and acidic residues" evidence="1">
    <location>
        <begin position="52"/>
        <end position="64"/>
    </location>
</feature>